<accession>A0A6M4GY69</accession>
<dbReference type="InterPro" id="IPR019587">
    <property type="entry name" value="Polyketide_cyclase/dehydratase"/>
</dbReference>
<evidence type="ECO:0000256" key="1">
    <source>
        <dbReference type="SAM" id="Phobius"/>
    </source>
</evidence>
<keyword evidence="1" id="KW-0812">Transmembrane</keyword>
<organism evidence="2 3">
    <name type="scientific">Usitatibacter rugosus</name>
    <dbReference type="NCBI Taxonomy" id="2732067"/>
    <lineage>
        <taxon>Bacteria</taxon>
        <taxon>Pseudomonadati</taxon>
        <taxon>Pseudomonadota</taxon>
        <taxon>Betaproteobacteria</taxon>
        <taxon>Nitrosomonadales</taxon>
        <taxon>Usitatibacteraceae</taxon>
        <taxon>Usitatibacter</taxon>
    </lineage>
</organism>
<dbReference type="KEGG" id="uru:DSM104443_03045"/>
<dbReference type="Pfam" id="PF10604">
    <property type="entry name" value="Polyketide_cyc2"/>
    <property type="match status" value="1"/>
</dbReference>
<evidence type="ECO:0000313" key="3">
    <source>
        <dbReference type="Proteomes" id="UP000501534"/>
    </source>
</evidence>
<keyword evidence="3" id="KW-1185">Reference proteome</keyword>
<dbReference type="RefSeq" id="WP_171093743.1">
    <property type="nucleotide sequence ID" value="NZ_CP053069.1"/>
</dbReference>
<dbReference type="CDD" id="cd07818">
    <property type="entry name" value="SRPBCC_1"/>
    <property type="match status" value="1"/>
</dbReference>
<dbReference type="Proteomes" id="UP000501534">
    <property type="component" value="Chromosome"/>
</dbReference>
<keyword evidence="1" id="KW-1133">Transmembrane helix</keyword>
<dbReference type="AlphaFoldDB" id="A0A6M4GY69"/>
<keyword evidence="1" id="KW-0472">Membrane</keyword>
<feature type="transmembrane region" description="Helical" evidence="1">
    <location>
        <begin position="6"/>
        <end position="25"/>
    </location>
</feature>
<evidence type="ECO:0008006" key="4">
    <source>
        <dbReference type="Google" id="ProtNLM"/>
    </source>
</evidence>
<dbReference type="EMBL" id="CP053069">
    <property type="protein sequence ID" value="QJR11962.1"/>
    <property type="molecule type" value="Genomic_DNA"/>
</dbReference>
<proteinExistence type="predicted"/>
<reference evidence="2 3" key="1">
    <citation type="submission" date="2020-04" db="EMBL/GenBank/DDBJ databases">
        <title>Usitatibacter rugosus gen. nov., sp. nov. and Usitatibacter palustris sp. nov., novel members of Usitatibacteraceae fam. nov. within the order Nitrosomonadales isolated from soil.</title>
        <authorList>
            <person name="Huber K.J."/>
            <person name="Neumann-Schaal M."/>
            <person name="Geppert A."/>
            <person name="Luckner M."/>
            <person name="Wanner G."/>
            <person name="Overmann J."/>
        </authorList>
    </citation>
    <scope>NUCLEOTIDE SEQUENCE [LARGE SCALE GENOMIC DNA]</scope>
    <source>
        <strain evidence="2 3">0125_3</strain>
    </source>
</reference>
<dbReference type="SUPFAM" id="SSF55961">
    <property type="entry name" value="Bet v1-like"/>
    <property type="match status" value="1"/>
</dbReference>
<protein>
    <recommendedName>
        <fullName evidence="4">Polyketide cyclase/dehydrase/lipid transport protein</fullName>
    </recommendedName>
</protein>
<sequence>MKVVKWIAIVVGVLVAVFFVGAALMPSGYNVQRSVVINAPAEKIYPLIAAPKEWPKWAIWFKREHDMKLTFAGAESGAGAKWAWKAKEGSGEMEFTKAEPNKSIDYVLAFPEMGMASKGAITLTPEGPGTRVKWTNEGDVGKNPMMRWFVPFLDRMIGGDYEAGLADLKILVEKQA</sequence>
<dbReference type="InterPro" id="IPR023393">
    <property type="entry name" value="START-like_dom_sf"/>
</dbReference>
<gene>
    <name evidence="2" type="ORF">DSM104443_03045</name>
</gene>
<evidence type="ECO:0000313" key="2">
    <source>
        <dbReference type="EMBL" id="QJR11962.1"/>
    </source>
</evidence>
<name>A0A6M4GY69_9PROT</name>
<dbReference type="Gene3D" id="3.30.530.20">
    <property type="match status" value="1"/>
</dbReference>